<dbReference type="EMBL" id="JBHTKH010000009">
    <property type="protein sequence ID" value="MFD1055474.1"/>
    <property type="molecule type" value="Genomic_DNA"/>
</dbReference>
<reference evidence="2" key="1">
    <citation type="journal article" date="2019" name="Int. J. Syst. Evol. Microbiol.">
        <title>The Global Catalogue of Microorganisms (GCM) 10K type strain sequencing project: providing services to taxonomists for standard genome sequencing and annotation.</title>
        <authorList>
            <consortium name="The Broad Institute Genomics Platform"/>
            <consortium name="The Broad Institute Genome Sequencing Center for Infectious Disease"/>
            <person name="Wu L."/>
            <person name="Ma J."/>
        </authorList>
    </citation>
    <scope>NUCLEOTIDE SEQUENCE [LARGE SCALE GENOMIC DNA]</scope>
    <source>
        <strain evidence="2">CCUG 57508</strain>
    </source>
</reference>
<sequence length="44" mass="5679">MSRTDHHNNRKPEWDRLDRVVRRLRRRISARRRDRRQSRAEVER</sequence>
<gene>
    <name evidence="1" type="ORF">ACFQ2V_14255</name>
</gene>
<keyword evidence="2" id="KW-1185">Reference proteome</keyword>
<evidence type="ECO:0000313" key="2">
    <source>
        <dbReference type="Proteomes" id="UP001597046"/>
    </source>
</evidence>
<evidence type="ECO:0000313" key="1">
    <source>
        <dbReference type="EMBL" id="MFD1055474.1"/>
    </source>
</evidence>
<dbReference type="Proteomes" id="UP001597046">
    <property type="component" value="Unassembled WGS sequence"/>
</dbReference>
<comment type="caution">
    <text evidence="1">The sequence shown here is derived from an EMBL/GenBank/DDBJ whole genome shotgun (WGS) entry which is preliminary data.</text>
</comment>
<protein>
    <submittedName>
        <fullName evidence="1">Uncharacterized protein</fullName>
    </submittedName>
</protein>
<accession>A0ABW3N1C2</accession>
<organism evidence="1 2">
    <name type="scientific">Terrabacter terrigena</name>
    <dbReference type="NCBI Taxonomy" id="574718"/>
    <lineage>
        <taxon>Bacteria</taxon>
        <taxon>Bacillati</taxon>
        <taxon>Actinomycetota</taxon>
        <taxon>Actinomycetes</taxon>
        <taxon>Micrococcales</taxon>
        <taxon>Intrasporangiaceae</taxon>
        <taxon>Terrabacter</taxon>
    </lineage>
</organism>
<name>A0ABW3N1C2_9MICO</name>
<dbReference type="RefSeq" id="WP_386053511.1">
    <property type="nucleotide sequence ID" value="NZ_JBHTKH010000009.1"/>
</dbReference>
<proteinExistence type="predicted"/>